<organism evidence="3 4">
    <name type="scientific">Ceratodon purpureus</name>
    <name type="common">Fire moss</name>
    <name type="synonym">Dicranum purpureum</name>
    <dbReference type="NCBI Taxonomy" id="3225"/>
    <lineage>
        <taxon>Eukaryota</taxon>
        <taxon>Viridiplantae</taxon>
        <taxon>Streptophyta</taxon>
        <taxon>Embryophyta</taxon>
        <taxon>Bryophyta</taxon>
        <taxon>Bryophytina</taxon>
        <taxon>Bryopsida</taxon>
        <taxon>Dicranidae</taxon>
        <taxon>Pseudoditrichales</taxon>
        <taxon>Ditrichaceae</taxon>
        <taxon>Ceratodon</taxon>
    </lineage>
</organism>
<feature type="signal peptide" evidence="1">
    <location>
        <begin position="1"/>
        <end position="27"/>
    </location>
</feature>
<reference evidence="3" key="1">
    <citation type="submission" date="2020-06" db="EMBL/GenBank/DDBJ databases">
        <title>WGS assembly of Ceratodon purpureus strain R40.</title>
        <authorList>
            <person name="Carey S.B."/>
            <person name="Jenkins J."/>
            <person name="Shu S."/>
            <person name="Lovell J.T."/>
            <person name="Sreedasyam A."/>
            <person name="Maumus F."/>
            <person name="Tiley G.P."/>
            <person name="Fernandez-Pozo N."/>
            <person name="Barry K."/>
            <person name="Chen C."/>
            <person name="Wang M."/>
            <person name="Lipzen A."/>
            <person name="Daum C."/>
            <person name="Saski C.A."/>
            <person name="Payton A.C."/>
            <person name="Mcbreen J.C."/>
            <person name="Conrad R.E."/>
            <person name="Kollar L.M."/>
            <person name="Olsson S."/>
            <person name="Huttunen S."/>
            <person name="Landis J.B."/>
            <person name="Wickett N.J."/>
            <person name="Johnson M.G."/>
            <person name="Rensing S.A."/>
            <person name="Grimwood J."/>
            <person name="Schmutz J."/>
            <person name="Mcdaniel S.F."/>
        </authorList>
    </citation>
    <scope>NUCLEOTIDE SEQUENCE</scope>
    <source>
        <strain evidence="3">R40</strain>
    </source>
</reference>
<proteinExistence type="predicted"/>
<accession>A0A8T0GSX8</accession>
<gene>
    <name evidence="3" type="ORF">KC19_9G170500</name>
</gene>
<sequence length="478" mass="54444">MDRLSLTRWILCLLCFMAVLGGGSVDAGKTRAAVESLGRIVYLPNVNSQKDLSSAPFIFDAENLLDLAKTSEIDHTDQHSMWFENSDQLRKEIAREMGIKGSPREVCFSVESEFKRLVGEEKDVNAAVVHAMRLHSKTYVPRGSNLNDFPLKDEFKQDFRKLPTILKDAHEDHAWRPYRDFMNKWGSHIVDTAFTGAAYQSWSSANPSHNYKQSQMEARACLKAEGKSSNGALEACSRYDEHEREMASKLAGAFDTKRVRGGTKVTRNRLERDMVTKDMIEKFLKEDDADEQPVRYEFMPVWDFLLERCDKGSDDEKRALGLQAYYEGWIATGCPLVMTTGQANNNAQMMVPEYTEEKKPTGHYLCIRRCQGCHDYNNDCHFEVGQACCRAYGPSALRRVSRDFVVRAADYNAGWCDADNGCEYSIGSGCHCEKSDREEGCNYNFPLNPNDASLKYKVIWNQHDHHPKDFDSKLAMEK</sequence>
<comment type="caution">
    <text evidence="3">The sequence shown here is derived from an EMBL/GenBank/DDBJ whole genome shotgun (WGS) entry which is preliminary data.</text>
</comment>
<dbReference type="AlphaFoldDB" id="A0A8T0GSX8"/>
<dbReference type="InterPro" id="IPR020864">
    <property type="entry name" value="MACPF"/>
</dbReference>
<dbReference type="PROSITE" id="PS51412">
    <property type="entry name" value="MACPF_2"/>
    <property type="match status" value="1"/>
</dbReference>
<dbReference type="EMBL" id="CM026430">
    <property type="protein sequence ID" value="KAG0562776.1"/>
    <property type="molecule type" value="Genomic_DNA"/>
</dbReference>
<evidence type="ECO:0000313" key="3">
    <source>
        <dbReference type="EMBL" id="KAG0562776.1"/>
    </source>
</evidence>
<dbReference type="Pfam" id="PF01823">
    <property type="entry name" value="MACPF"/>
    <property type="match status" value="1"/>
</dbReference>
<evidence type="ECO:0000259" key="2">
    <source>
        <dbReference type="PROSITE" id="PS51412"/>
    </source>
</evidence>
<evidence type="ECO:0000313" key="4">
    <source>
        <dbReference type="Proteomes" id="UP000822688"/>
    </source>
</evidence>
<dbReference type="Proteomes" id="UP000822688">
    <property type="component" value="Chromosome 9"/>
</dbReference>
<protein>
    <recommendedName>
        <fullName evidence="2">MACPF domain-containing protein</fullName>
    </recommendedName>
</protein>
<feature type="domain" description="MACPF" evidence="2">
    <location>
        <begin position="2"/>
        <end position="337"/>
    </location>
</feature>
<feature type="chain" id="PRO_5035740037" description="MACPF domain-containing protein" evidence="1">
    <location>
        <begin position="28"/>
        <end position="478"/>
    </location>
</feature>
<evidence type="ECO:0000256" key="1">
    <source>
        <dbReference type="SAM" id="SignalP"/>
    </source>
</evidence>
<name>A0A8T0GSX8_CERPU</name>
<keyword evidence="4" id="KW-1185">Reference proteome</keyword>
<keyword evidence="1" id="KW-0732">Signal</keyword>